<protein>
    <submittedName>
        <fullName evidence="1">Uncharacterized protein</fullName>
    </submittedName>
</protein>
<proteinExistence type="predicted"/>
<dbReference type="AlphaFoldDB" id="A0A8D8QXP0"/>
<dbReference type="EMBL" id="HBUF01104399">
    <property type="protein sequence ID" value="CAG6638862.1"/>
    <property type="molecule type" value="Transcribed_RNA"/>
</dbReference>
<organism evidence="1">
    <name type="scientific">Cacopsylla melanoneura</name>
    <dbReference type="NCBI Taxonomy" id="428564"/>
    <lineage>
        <taxon>Eukaryota</taxon>
        <taxon>Metazoa</taxon>
        <taxon>Ecdysozoa</taxon>
        <taxon>Arthropoda</taxon>
        <taxon>Hexapoda</taxon>
        <taxon>Insecta</taxon>
        <taxon>Pterygota</taxon>
        <taxon>Neoptera</taxon>
        <taxon>Paraneoptera</taxon>
        <taxon>Hemiptera</taxon>
        <taxon>Sternorrhyncha</taxon>
        <taxon>Psylloidea</taxon>
        <taxon>Psyllidae</taxon>
        <taxon>Psyllinae</taxon>
        <taxon>Cacopsylla</taxon>
    </lineage>
</organism>
<accession>A0A8D8QXP0</accession>
<name>A0A8D8QXP0_9HEMI</name>
<dbReference type="EMBL" id="HBUF01104396">
    <property type="protein sequence ID" value="CAG6638861.1"/>
    <property type="molecule type" value="Transcribed_RNA"/>
</dbReference>
<reference evidence="1" key="1">
    <citation type="submission" date="2021-05" db="EMBL/GenBank/DDBJ databases">
        <authorList>
            <person name="Alioto T."/>
            <person name="Alioto T."/>
            <person name="Gomez Garrido J."/>
        </authorList>
    </citation>
    <scope>NUCLEOTIDE SEQUENCE</scope>
</reference>
<sequence>MLRHLFIFGLGWDINLKIQLPPSTATPVVWFKYFLSLKCFWISKLSQISFFVVALRLFPLQISYQWQIFSMMNFCSVIRLRFRASVSGIMVKSVKTEGLILFPKIARANIALSWVSAN</sequence>
<evidence type="ECO:0000313" key="1">
    <source>
        <dbReference type="EMBL" id="CAG6638862.1"/>
    </source>
</evidence>